<evidence type="ECO:0000313" key="4">
    <source>
        <dbReference type="Proteomes" id="UP001293254"/>
    </source>
</evidence>
<dbReference type="Proteomes" id="UP001293254">
    <property type="component" value="Unassembled WGS sequence"/>
</dbReference>
<sequence>MERGKLVVEKVGGRSTLTRCFSKYPFKFIVPNKAGSSQADAVWIYTITYGGGIVSGDSMACDVTVGDGATAVLTTQSSTKVYKSVGSNCSQQKMEASIGKDALLVVIPDPVTCFSTAKYSQIQNFKVVPESSLLLVDWITSGRHQRGEKWAFSHYKSTNHILLQGSETLFLDTTLLEHGRDGSISERLQDYQVIAMIVLLGPKLKLIQSQIQENVKELMSQQLRLPSISAGCSSESGGCFRLPKPSFLASCSTFGPKGTGVVIRVASMTTESVYNFLQDQLASLETLLGAAPYR</sequence>
<dbReference type="AlphaFoldDB" id="A0AAE2CG75"/>
<dbReference type="Pfam" id="PF01774">
    <property type="entry name" value="UreD"/>
    <property type="match status" value="1"/>
</dbReference>
<dbReference type="PANTHER" id="PTHR33643">
    <property type="entry name" value="UREASE ACCESSORY PROTEIN D"/>
    <property type="match status" value="1"/>
</dbReference>
<accession>A0AAE2CG75</accession>
<evidence type="ECO:0000256" key="2">
    <source>
        <dbReference type="ARBA" id="ARBA00023186"/>
    </source>
</evidence>
<organism evidence="3 4">
    <name type="scientific">Sesamum alatum</name>
    <dbReference type="NCBI Taxonomy" id="300844"/>
    <lineage>
        <taxon>Eukaryota</taxon>
        <taxon>Viridiplantae</taxon>
        <taxon>Streptophyta</taxon>
        <taxon>Embryophyta</taxon>
        <taxon>Tracheophyta</taxon>
        <taxon>Spermatophyta</taxon>
        <taxon>Magnoliopsida</taxon>
        <taxon>eudicotyledons</taxon>
        <taxon>Gunneridae</taxon>
        <taxon>Pentapetalae</taxon>
        <taxon>asterids</taxon>
        <taxon>lamiids</taxon>
        <taxon>Lamiales</taxon>
        <taxon>Pedaliaceae</taxon>
        <taxon>Sesamum</taxon>
    </lineage>
</organism>
<keyword evidence="4" id="KW-1185">Reference proteome</keyword>
<dbReference type="PANTHER" id="PTHR33643:SF1">
    <property type="entry name" value="UREASE ACCESSORY PROTEIN D"/>
    <property type="match status" value="1"/>
</dbReference>
<dbReference type="GO" id="GO:0016151">
    <property type="term" value="F:nickel cation binding"/>
    <property type="evidence" value="ECO:0007669"/>
    <property type="project" value="InterPro"/>
</dbReference>
<evidence type="ECO:0000313" key="3">
    <source>
        <dbReference type="EMBL" id="KAK4420979.1"/>
    </source>
</evidence>
<dbReference type="HAMAP" id="MF_01384">
    <property type="entry name" value="UreD"/>
    <property type="match status" value="1"/>
</dbReference>
<dbReference type="InterPro" id="IPR002669">
    <property type="entry name" value="UreD"/>
</dbReference>
<name>A0AAE2CG75_9LAMI</name>
<reference evidence="3" key="1">
    <citation type="submission" date="2020-06" db="EMBL/GenBank/DDBJ databases">
        <authorList>
            <person name="Li T."/>
            <person name="Hu X."/>
            <person name="Zhang T."/>
            <person name="Song X."/>
            <person name="Zhang H."/>
            <person name="Dai N."/>
            <person name="Sheng W."/>
            <person name="Hou X."/>
            <person name="Wei L."/>
        </authorList>
    </citation>
    <scope>NUCLEOTIDE SEQUENCE</scope>
    <source>
        <strain evidence="3">3651</strain>
        <tissue evidence="3">Leaf</tissue>
    </source>
</reference>
<comment type="similarity">
    <text evidence="1">Belongs to the UreD family.</text>
</comment>
<comment type="caution">
    <text evidence="3">The sequence shown here is derived from an EMBL/GenBank/DDBJ whole genome shotgun (WGS) entry which is preliminary data.</text>
</comment>
<reference evidence="3" key="2">
    <citation type="journal article" date="2024" name="Plant">
        <title>Genomic evolution and insights into agronomic trait innovations of Sesamum species.</title>
        <authorList>
            <person name="Miao H."/>
            <person name="Wang L."/>
            <person name="Qu L."/>
            <person name="Liu H."/>
            <person name="Sun Y."/>
            <person name="Le M."/>
            <person name="Wang Q."/>
            <person name="Wei S."/>
            <person name="Zheng Y."/>
            <person name="Lin W."/>
            <person name="Duan Y."/>
            <person name="Cao H."/>
            <person name="Xiong S."/>
            <person name="Wang X."/>
            <person name="Wei L."/>
            <person name="Li C."/>
            <person name="Ma Q."/>
            <person name="Ju M."/>
            <person name="Zhao R."/>
            <person name="Li G."/>
            <person name="Mu C."/>
            <person name="Tian Q."/>
            <person name="Mei H."/>
            <person name="Zhang T."/>
            <person name="Gao T."/>
            <person name="Zhang H."/>
        </authorList>
    </citation>
    <scope>NUCLEOTIDE SEQUENCE</scope>
    <source>
        <strain evidence="3">3651</strain>
    </source>
</reference>
<keyword evidence="2" id="KW-0143">Chaperone</keyword>
<dbReference type="EMBL" id="JACGWO010000008">
    <property type="protein sequence ID" value="KAK4420979.1"/>
    <property type="molecule type" value="Genomic_DNA"/>
</dbReference>
<proteinExistence type="inferred from homology"/>
<gene>
    <name evidence="3" type="ORF">Salat_2048400</name>
</gene>
<protein>
    <submittedName>
        <fullName evidence="3">Urease accessory protein D</fullName>
    </submittedName>
</protein>
<evidence type="ECO:0000256" key="1">
    <source>
        <dbReference type="ARBA" id="ARBA00007177"/>
    </source>
</evidence>